<accession>A0ABQ0JJT3</accession>
<keyword evidence="2" id="KW-1185">Reference proteome</keyword>
<evidence type="ECO:0000313" key="2">
    <source>
        <dbReference type="Proteomes" id="UP000029223"/>
    </source>
</evidence>
<organism evidence="1 2">
    <name type="scientific">Vibrio variabilis</name>
    <dbReference type="NCBI Taxonomy" id="990271"/>
    <lineage>
        <taxon>Bacteria</taxon>
        <taxon>Pseudomonadati</taxon>
        <taxon>Pseudomonadota</taxon>
        <taxon>Gammaproteobacteria</taxon>
        <taxon>Vibrionales</taxon>
        <taxon>Vibrionaceae</taxon>
        <taxon>Vibrio</taxon>
    </lineage>
</organism>
<evidence type="ECO:0000313" key="1">
    <source>
        <dbReference type="EMBL" id="GAL28995.1"/>
    </source>
</evidence>
<proteinExistence type="predicted"/>
<name>A0ABQ0JJT3_9VIBR</name>
<comment type="caution">
    <text evidence="1">The sequence shown here is derived from an EMBL/GenBank/DDBJ whole genome shotgun (WGS) entry which is preliminary data.</text>
</comment>
<dbReference type="Proteomes" id="UP000029223">
    <property type="component" value="Unassembled WGS sequence"/>
</dbReference>
<dbReference type="EMBL" id="BBMS01000055">
    <property type="protein sequence ID" value="GAL28995.1"/>
    <property type="molecule type" value="Genomic_DNA"/>
</dbReference>
<sequence length="55" mass="6339">MHSVIDEEARNIPQTRPNDSQSWLVQFCSVLMKVKGPYLLKGYTYASEVKKILLL</sequence>
<reference evidence="2" key="1">
    <citation type="submission" date="2014-09" db="EMBL/GenBank/DDBJ databases">
        <title>Vibrio variabilis JCM 19239. (C206) whole genome shotgun sequence.</title>
        <authorList>
            <person name="Sawabe T."/>
            <person name="Meirelles P."/>
            <person name="Nakanishi M."/>
            <person name="Sayaka M."/>
            <person name="Hattori M."/>
            <person name="Ohkuma M."/>
        </authorList>
    </citation>
    <scope>NUCLEOTIDE SEQUENCE [LARGE SCALE GENOMIC DNA]</scope>
    <source>
        <strain evidence="2">JCM 19239</strain>
    </source>
</reference>
<gene>
    <name evidence="1" type="ORF">JCM19239_6083</name>
</gene>
<protein>
    <submittedName>
        <fullName evidence="1">Uncharacterized protein</fullName>
    </submittedName>
</protein>